<dbReference type="Proteomes" id="UP000295252">
    <property type="component" value="Unassembled WGS sequence"/>
</dbReference>
<dbReference type="InterPro" id="IPR049559">
    <property type="entry name" value="Rrp6p-like_exo"/>
</dbReference>
<dbReference type="STRING" id="49390.A0A068VF72"/>
<dbReference type="InterPro" id="IPR036397">
    <property type="entry name" value="RNaseH_sf"/>
</dbReference>
<dbReference type="OrthoDB" id="2250022at2759"/>
<accession>A0A068VF72</accession>
<dbReference type="AlphaFoldDB" id="A0A068VF72"/>
<reference evidence="9" key="1">
    <citation type="journal article" date="2014" name="Science">
        <title>The coffee genome provides insight into the convergent evolution of caffeine biosynthesis.</title>
        <authorList>
            <person name="Denoeud F."/>
            <person name="Carretero-Paulet L."/>
            <person name="Dereeper A."/>
            <person name="Droc G."/>
            <person name="Guyot R."/>
            <person name="Pietrella M."/>
            <person name="Zheng C."/>
            <person name="Alberti A."/>
            <person name="Anthony F."/>
            <person name="Aprea G."/>
            <person name="Aury J.M."/>
            <person name="Bento P."/>
            <person name="Bernard M."/>
            <person name="Bocs S."/>
            <person name="Campa C."/>
            <person name="Cenci A."/>
            <person name="Combes M.C."/>
            <person name="Crouzillat D."/>
            <person name="Da Silva C."/>
            <person name="Daddiego L."/>
            <person name="De Bellis F."/>
            <person name="Dussert S."/>
            <person name="Garsmeur O."/>
            <person name="Gayraud T."/>
            <person name="Guignon V."/>
            <person name="Jahn K."/>
            <person name="Jamilloux V."/>
            <person name="Joet T."/>
            <person name="Labadie K."/>
            <person name="Lan T."/>
            <person name="Leclercq J."/>
            <person name="Lepelley M."/>
            <person name="Leroy T."/>
            <person name="Li L.T."/>
            <person name="Librado P."/>
            <person name="Lopez L."/>
            <person name="Munoz A."/>
            <person name="Noel B."/>
            <person name="Pallavicini A."/>
            <person name="Perrotta G."/>
            <person name="Poncet V."/>
            <person name="Pot D."/>
            <person name="Priyono X."/>
            <person name="Rigoreau M."/>
            <person name="Rouard M."/>
            <person name="Rozas J."/>
            <person name="Tranchant-Dubreuil C."/>
            <person name="VanBuren R."/>
            <person name="Zhang Q."/>
            <person name="Andrade A.C."/>
            <person name="Argout X."/>
            <person name="Bertrand B."/>
            <person name="de Kochko A."/>
            <person name="Graziosi G."/>
            <person name="Henry R.J."/>
            <person name="Jayarama X."/>
            <person name="Ming R."/>
            <person name="Nagai C."/>
            <person name="Rounsley S."/>
            <person name="Sankoff D."/>
            <person name="Giuliano G."/>
            <person name="Albert V.A."/>
            <person name="Wincker P."/>
            <person name="Lashermes P."/>
        </authorList>
    </citation>
    <scope>NUCLEOTIDE SEQUENCE [LARGE SCALE GENOMIC DNA]</scope>
    <source>
        <strain evidence="9">cv. DH200-94</strain>
    </source>
</reference>
<dbReference type="Pfam" id="PF00570">
    <property type="entry name" value="HRDC"/>
    <property type="match status" value="1"/>
</dbReference>
<dbReference type="PhylomeDB" id="A0A068VF72"/>
<dbReference type="InterPro" id="IPR012337">
    <property type="entry name" value="RNaseH-like_sf"/>
</dbReference>
<comment type="subcellular location">
    <subcellularLocation>
        <location evidence="1">Nucleus</location>
    </subcellularLocation>
</comment>
<sequence length="569" mass="64325">MFMHILKRTIFPVSNSVDLEHNQYRSFQGLTCLMQISTRSEDFVIDTLKLRIHVGPYLREAFKDPNKKKVMHGADRDIMWLQRDFGIYVCNLFDTGQASRVLKLERNSLEYLLHHFCGVTANKEYQNADWRVRPLPHEMLRYAREDAHYLLYIYDLMRMKLLSASSETEDVNSPLEEVYKRSYDVCMQLYEKELLTDRSYLHIYGLQGADLNAQQLAVVAGLCEWKDVVARAEDESTGYVLPNKTLIEIAKQMPLTTSKLKRSLKAKHPYIERNLGSVLSIIRHSMQNAAAFEVAAQQLKEQHVERAGASVQVLKKPSRGFGALLGGSTKRKLHPDIKVICNSLLSPNLSDVMACQTFQCHRLHQEDQKLEEIKSSVNLPFHAFPSSGELLQRAAQEPAARVDTLHHGQPVSNSSNLEDFILLGAGSDVVESGDDGTEAVNVVVDNKEDNAVGSTMDMEEGEGEDTMSLSDLSSSFQKCLPSINRVRDDKLVEKPQECAGFLQFKPFDYQAAKKQVIFREDPSPKAEDSGGRLTKGDQKSQKEDGTRDLPQVRRHQAFPASGNRTATFR</sequence>
<dbReference type="GO" id="GO:0003727">
    <property type="term" value="F:single-stranded RNA binding"/>
    <property type="evidence" value="ECO:0007669"/>
    <property type="project" value="TreeGrafter"/>
</dbReference>
<dbReference type="GO" id="GO:0005730">
    <property type="term" value="C:nucleolus"/>
    <property type="evidence" value="ECO:0007669"/>
    <property type="project" value="TreeGrafter"/>
</dbReference>
<dbReference type="OMA" id="QECAGFL"/>
<proteinExistence type="predicted"/>
<dbReference type="InterPro" id="IPR044876">
    <property type="entry name" value="HRDC_dom_sf"/>
</dbReference>
<dbReference type="SMART" id="SM00474">
    <property type="entry name" value="35EXOc"/>
    <property type="match status" value="1"/>
</dbReference>
<organism evidence="8 9">
    <name type="scientific">Coffea canephora</name>
    <name type="common">Robusta coffee</name>
    <dbReference type="NCBI Taxonomy" id="49390"/>
    <lineage>
        <taxon>Eukaryota</taxon>
        <taxon>Viridiplantae</taxon>
        <taxon>Streptophyta</taxon>
        <taxon>Embryophyta</taxon>
        <taxon>Tracheophyta</taxon>
        <taxon>Spermatophyta</taxon>
        <taxon>Magnoliopsida</taxon>
        <taxon>eudicotyledons</taxon>
        <taxon>Gunneridae</taxon>
        <taxon>Pentapetalae</taxon>
        <taxon>asterids</taxon>
        <taxon>lamiids</taxon>
        <taxon>Gentianales</taxon>
        <taxon>Rubiaceae</taxon>
        <taxon>Ixoroideae</taxon>
        <taxon>Gardenieae complex</taxon>
        <taxon>Bertiereae - Coffeeae clade</taxon>
        <taxon>Coffeeae</taxon>
        <taxon>Coffea</taxon>
    </lineage>
</organism>
<dbReference type="GO" id="GO:0071035">
    <property type="term" value="P:nuclear polyadenylation-dependent rRNA catabolic process"/>
    <property type="evidence" value="ECO:0007669"/>
    <property type="project" value="TreeGrafter"/>
</dbReference>
<dbReference type="GO" id="GO:0000176">
    <property type="term" value="C:nuclear exosome (RNase complex)"/>
    <property type="evidence" value="ECO:0007669"/>
    <property type="project" value="TreeGrafter"/>
</dbReference>
<dbReference type="GO" id="GO:0071051">
    <property type="term" value="P:poly(A)-dependent snoRNA 3'-end processing"/>
    <property type="evidence" value="ECO:0007669"/>
    <property type="project" value="TreeGrafter"/>
</dbReference>
<dbReference type="PANTHER" id="PTHR12124">
    <property type="entry name" value="POLYMYOSITIS/SCLERODERMA AUTOANTIGEN-RELATED"/>
    <property type="match status" value="1"/>
</dbReference>
<dbReference type="InterPro" id="IPR045092">
    <property type="entry name" value="Rrp6-like"/>
</dbReference>
<dbReference type="GO" id="GO:0071040">
    <property type="term" value="P:nuclear polyadenylation-dependent antisense transcript catabolic process"/>
    <property type="evidence" value="ECO:0007669"/>
    <property type="project" value="TreeGrafter"/>
</dbReference>
<dbReference type="GO" id="GO:0071039">
    <property type="term" value="P:nuclear polyadenylation-dependent CUT catabolic process"/>
    <property type="evidence" value="ECO:0007669"/>
    <property type="project" value="TreeGrafter"/>
</dbReference>
<dbReference type="InterPro" id="IPR010997">
    <property type="entry name" value="HRDC-like_sf"/>
</dbReference>
<dbReference type="EMBL" id="HG739597">
    <property type="protein sequence ID" value="CDP19485.1"/>
    <property type="molecule type" value="Genomic_DNA"/>
</dbReference>
<dbReference type="SUPFAM" id="SSF53098">
    <property type="entry name" value="Ribonuclease H-like"/>
    <property type="match status" value="1"/>
</dbReference>
<evidence type="ECO:0000256" key="4">
    <source>
        <dbReference type="ARBA" id="ARBA00022839"/>
    </source>
</evidence>
<keyword evidence="5" id="KW-0539">Nucleus</keyword>
<evidence type="ECO:0000256" key="1">
    <source>
        <dbReference type="ARBA" id="ARBA00004123"/>
    </source>
</evidence>
<dbReference type="GO" id="GO:0000467">
    <property type="term" value="P:exonucleolytic trimming to generate mature 3'-end of 5.8S rRNA from tricistronic rRNA transcript (SSU-rRNA, 5.8S rRNA, LSU-rRNA)"/>
    <property type="evidence" value="ECO:0007669"/>
    <property type="project" value="InterPro"/>
</dbReference>
<dbReference type="Pfam" id="PF01612">
    <property type="entry name" value="DNA_pol_A_exo1"/>
    <property type="match status" value="1"/>
</dbReference>
<evidence type="ECO:0000256" key="5">
    <source>
        <dbReference type="ARBA" id="ARBA00023242"/>
    </source>
</evidence>
<dbReference type="FunFam" id="1.10.150.80:FF:000001">
    <property type="entry name" value="Putative exosome component 10"/>
    <property type="match status" value="1"/>
</dbReference>
<evidence type="ECO:0000256" key="3">
    <source>
        <dbReference type="ARBA" id="ARBA00022801"/>
    </source>
</evidence>
<dbReference type="InParanoid" id="A0A068VF72"/>
<dbReference type="GO" id="GO:0071044">
    <property type="term" value="P:histone mRNA catabolic process"/>
    <property type="evidence" value="ECO:0007669"/>
    <property type="project" value="TreeGrafter"/>
</dbReference>
<feature type="compositionally biased region" description="Basic and acidic residues" evidence="6">
    <location>
        <begin position="518"/>
        <end position="551"/>
    </location>
</feature>
<gene>
    <name evidence="8" type="ORF">GSCOC_T00009187001</name>
</gene>
<feature type="domain" description="HRDC" evidence="7">
    <location>
        <begin position="212"/>
        <end position="292"/>
    </location>
</feature>
<keyword evidence="2" id="KW-0540">Nuclease</keyword>
<keyword evidence="3" id="KW-0378">Hydrolase</keyword>
<evidence type="ECO:0000259" key="7">
    <source>
        <dbReference type="PROSITE" id="PS50967"/>
    </source>
</evidence>
<protein>
    <submittedName>
        <fullName evidence="8">DH200=94 genomic scaffold, scaffold_513</fullName>
    </submittedName>
</protein>
<dbReference type="FunCoup" id="A0A068VF72">
    <property type="interactions" value="3496"/>
</dbReference>
<dbReference type="Gene3D" id="3.30.420.10">
    <property type="entry name" value="Ribonuclease H-like superfamily/Ribonuclease H"/>
    <property type="match status" value="1"/>
</dbReference>
<feature type="region of interest" description="Disordered" evidence="6">
    <location>
        <begin position="518"/>
        <end position="569"/>
    </location>
</feature>
<evidence type="ECO:0000256" key="6">
    <source>
        <dbReference type="SAM" id="MobiDB-lite"/>
    </source>
</evidence>
<dbReference type="GO" id="GO:0071037">
    <property type="term" value="P:nuclear polyadenylation-dependent snRNA catabolic process"/>
    <property type="evidence" value="ECO:0007669"/>
    <property type="project" value="TreeGrafter"/>
</dbReference>
<dbReference type="CDD" id="cd06147">
    <property type="entry name" value="Rrp6p_like_exo"/>
    <property type="match status" value="1"/>
</dbReference>
<dbReference type="Gramene" id="CDP19485">
    <property type="protein sequence ID" value="CDP19485"/>
    <property type="gene ID" value="GSCOC_T00009187001"/>
</dbReference>
<dbReference type="InterPro" id="IPR002562">
    <property type="entry name" value="3'-5'_exonuclease_dom"/>
</dbReference>
<dbReference type="SUPFAM" id="SSF47819">
    <property type="entry name" value="HRDC-like"/>
    <property type="match status" value="1"/>
</dbReference>
<dbReference type="SMART" id="SM00341">
    <property type="entry name" value="HRDC"/>
    <property type="match status" value="1"/>
</dbReference>
<keyword evidence="4" id="KW-0269">Exonuclease</keyword>
<dbReference type="GO" id="GO:0071038">
    <property type="term" value="P:TRAMP-dependent tRNA surveillance pathway"/>
    <property type="evidence" value="ECO:0007669"/>
    <property type="project" value="TreeGrafter"/>
</dbReference>
<dbReference type="InterPro" id="IPR002121">
    <property type="entry name" value="HRDC_dom"/>
</dbReference>
<dbReference type="GO" id="GO:0071036">
    <property type="term" value="P:nuclear polyadenylation-dependent snoRNA catabolic process"/>
    <property type="evidence" value="ECO:0007669"/>
    <property type="project" value="TreeGrafter"/>
</dbReference>
<dbReference type="PROSITE" id="PS50967">
    <property type="entry name" value="HRDC"/>
    <property type="match status" value="1"/>
</dbReference>
<evidence type="ECO:0000313" key="8">
    <source>
        <dbReference type="EMBL" id="CDP19485.1"/>
    </source>
</evidence>
<keyword evidence="9" id="KW-1185">Reference proteome</keyword>
<evidence type="ECO:0000313" key="9">
    <source>
        <dbReference type="Proteomes" id="UP000295252"/>
    </source>
</evidence>
<evidence type="ECO:0000256" key="2">
    <source>
        <dbReference type="ARBA" id="ARBA00022722"/>
    </source>
</evidence>
<dbReference type="GO" id="GO:0000166">
    <property type="term" value="F:nucleotide binding"/>
    <property type="evidence" value="ECO:0007669"/>
    <property type="project" value="InterPro"/>
</dbReference>
<dbReference type="GO" id="GO:0000175">
    <property type="term" value="F:3'-5'-RNA exonuclease activity"/>
    <property type="evidence" value="ECO:0007669"/>
    <property type="project" value="InterPro"/>
</dbReference>
<name>A0A068VF72_COFCA</name>
<dbReference type="Gene3D" id="1.10.150.80">
    <property type="entry name" value="HRDC domain"/>
    <property type="match status" value="1"/>
</dbReference>
<dbReference type="PANTHER" id="PTHR12124:SF47">
    <property type="entry name" value="EXOSOME COMPONENT 10"/>
    <property type="match status" value="1"/>
</dbReference>